<reference evidence="2" key="1">
    <citation type="submission" date="2019-02" db="EMBL/GenBank/DDBJ databases">
        <title>Draft genome sequence of Sphaerospermopsis reniformis NIES-1949.</title>
        <authorList>
            <person name="Yamaguchi H."/>
            <person name="Suzuki S."/>
            <person name="Kawachi M."/>
        </authorList>
    </citation>
    <scope>NUCLEOTIDE SEQUENCE [LARGE SCALE GENOMIC DNA]</scope>
    <source>
        <strain evidence="2">NIES-1949</strain>
    </source>
</reference>
<protein>
    <submittedName>
        <fullName evidence="1">Uncharacterized protein</fullName>
    </submittedName>
</protein>
<name>A0A480A9S2_9CYAN</name>
<comment type="caution">
    <text evidence="1">The sequence shown here is derived from an EMBL/GenBank/DDBJ whole genome shotgun (WGS) entry which is preliminary data.</text>
</comment>
<evidence type="ECO:0000313" key="2">
    <source>
        <dbReference type="Proteomes" id="UP000300142"/>
    </source>
</evidence>
<proteinExistence type="predicted"/>
<evidence type="ECO:0000313" key="1">
    <source>
        <dbReference type="EMBL" id="GCL40038.1"/>
    </source>
</evidence>
<dbReference type="Proteomes" id="UP000300142">
    <property type="component" value="Unassembled WGS sequence"/>
</dbReference>
<sequence>MKAIEVTGNIDEKGALFLDEPLNVEIPGKVRVIILFNEPTDELENDNDDTPIEEIKASLKRAVQEAKIGKRIPLSQMWEGIYIEGIADSRNRLNT</sequence>
<dbReference type="EMBL" id="BJCE01000390">
    <property type="protein sequence ID" value="GCL40038.1"/>
    <property type="molecule type" value="Genomic_DNA"/>
</dbReference>
<keyword evidence="2" id="KW-1185">Reference proteome</keyword>
<dbReference type="AlphaFoldDB" id="A0A480A9S2"/>
<dbReference type="RefSeq" id="WP_137669445.1">
    <property type="nucleotide sequence ID" value="NZ_BJCE01000390.1"/>
</dbReference>
<organism evidence="1 2">
    <name type="scientific">Sphaerospermopsis reniformis</name>
    <dbReference type="NCBI Taxonomy" id="531300"/>
    <lineage>
        <taxon>Bacteria</taxon>
        <taxon>Bacillati</taxon>
        <taxon>Cyanobacteriota</taxon>
        <taxon>Cyanophyceae</taxon>
        <taxon>Nostocales</taxon>
        <taxon>Aphanizomenonaceae</taxon>
        <taxon>Sphaerospermopsis</taxon>
    </lineage>
</organism>
<accession>A0A480A9S2</accession>
<gene>
    <name evidence="1" type="ORF">SR1949_51720</name>
</gene>